<evidence type="ECO:0000256" key="1">
    <source>
        <dbReference type="ARBA" id="ARBA00022737"/>
    </source>
</evidence>
<protein>
    <submittedName>
        <fullName evidence="4 5">Uncharacterized protein</fullName>
    </submittedName>
</protein>
<dbReference type="PROSITE" id="PS50297">
    <property type="entry name" value="ANK_REP_REGION"/>
    <property type="match status" value="3"/>
</dbReference>
<dbReference type="InterPro" id="IPR002110">
    <property type="entry name" value="Ankyrin_rpt"/>
</dbReference>
<evidence type="ECO:0000256" key="2">
    <source>
        <dbReference type="ARBA" id="ARBA00023043"/>
    </source>
</evidence>
<evidence type="ECO:0000256" key="3">
    <source>
        <dbReference type="PROSITE-ProRule" id="PRU00023"/>
    </source>
</evidence>
<feature type="repeat" description="ANK" evidence="3">
    <location>
        <begin position="319"/>
        <end position="351"/>
    </location>
</feature>
<sequence length="586" mass="65988">MDEILNDDFFKCTPSEVYFPDQFGLADLLATDNAEQLKAALRELSLDLSKLIIISGKQKRLILHDAAHKGACKVLSLLAKCGLDVNQGNPFHKQHAKPLWYAIKSGHRGAVRLLLELEADIKSLDDCKSPAVMVATKCYQPQVLLQLLGLGLDSQAEDMHGVFPLWQAAILGHDDIFKILLAKGADVNQMMVFRSPESPGLIQHSSCFEHTTVTWQGGSVLHALNSPEKLEMVQTAIRYGVNLNEGESSSSGKTPLHAAISKNNFEFVDILLDAGCDVNKSRPLMVALANNHYKLAARLICMGAEVNFTQINFTILGLEPHTPLTKACSSGEESLVNLLLESGANPNLEPDENEHDWAPIHYALHYPWRMRYHNTGVVKSLIKHGADVFQDLHNRNSQEIPIFLASYLGNQKAIALLIYEGCDIQLRDFLKFHIESPLEVAIKCHQEPTARVLLDVMTFFDQEHWLWSYLKHIRSQSDNHSQEHSQFDHTLPEGELELSNVEFSDFKPLEDGNFSNYVQINVTQPRSLKQISRHNIRIHLKSKILNESFSKIIGSPRMAELIDLLPLPKPLKMYARYESLLEEFDL</sequence>
<dbReference type="SMART" id="SM00248">
    <property type="entry name" value="ANK"/>
    <property type="match status" value="10"/>
</dbReference>
<dbReference type="InterPro" id="IPR036770">
    <property type="entry name" value="Ankyrin_rpt-contain_sf"/>
</dbReference>
<dbReference type="Pfam" id="PF00023">
    <property type="entry name" value="Ank"/>
    <property type="match status" value="2"/>
</dbReference>
<dbReference type="EnsemblMetazoa" id="CapteT191820">
    <property type="protein sequence ID" value="CapteP191820"/>
    <property type="gene ID" value="CapteG191820"/>
</dbReference>
<dbReference type="PRINTS" id="PR01415">
    <property type="entry name" value="ANKYRIN"/>
</dbReference>
<proteinExistence type="predicted"/>
<keyword evidence="2 3" id="KW-0040">ANK repeat</keyword>
<feature type="repeat" description="ANK" evidence="3">
    <location>
        <begin position="251"/>
        <end position="283"/>
    </location>
</feature>
<dbReference type="Pfam" id="PF12796">
    <property type="entry name" value="Ank_2"/>
    <property type="match status" value="2"/>
</dbReference>
<dbReference type="STRING" id="283909.R7U6K6"/>
<dbReference type="HOGENOM" id="CLU_465588_0_0_1"/>
<reference evidence="6" key="1">
    <citation type="submission" date="2012-12" db="EMBL/GenBank/DDBJ databases">
        <authorList>
            <person name="Hellsten U."/>
            <person name="Grimwood J."/>
            <person name="Chapman J.A."/>
            <person name="Shapiro H."/>
            <person name="Aerts A."/>
            <person name="Otillar R.P."/>
            <person name="Terry A.Y."/>
            <person name="Boore J.L."/>
            <person name="Simakov O."/>
            <person name="Marletaz F."/>
            <person name="Cho S.-J."/>
            <person name="Edsinger-Gonzales E."/>
            <person name="Havlak P."/>
            <person name="Kuo D.-H."/>
            <person name="Larsson T."/>
            <person name="Lv J."/>
            <person name="Arendt D."/>
            <person name="Savage R."/>
            <person name="Osoegawa K."/>
            <person name="de Jong P."/>
            <person name="Lindberg D.R."/>
            <person name="Seaver E.C."/>
            <person name="Weisblat D.A."/>
            <person name="Putnam N.H."/>
            <person name="Grigoriev I.V."/>
            <person name="Rokhsar D.S."/>
        </authorList>
    </citation>
    <scope>NUCLEOTIDE SEQUENCE</scope>
    <source>
        <strain evidence="6">I ESC-2004</strain>
    </source>
</reference>
<keyword evidence="1" id="KW-0677">Repeat</keyword>
<dbReference type="OMA" id="SYQEHGN"/>
<dbReference type="Gene3D" id="1.25.40.20">
    <property type="entry name" value="Ankyrin repeat-containing domain"/>
    <property type="match status" value="2"/>
</dbReference>
<evidence type="ECO:0000313" key="5">
    <source>
        <dbReference type="EnsemblMetazoa" id="CapteP191820"/>
    </source>
</evidence>
<reference evidence="4 6" key="2">
    <citation type="journal article" date="2013" name="Nature">
        <title>Insights into bilaterian evolution from three spiralian genomes.</title>
        <authorList>
            <person name="Simakov O."/>
            <person name="Marletaz F."/>
            <person name="Cho S.J."/>
            <person name="Edsinger-Gonzales E."/>
            <person name="Havlak P."/>
            <person name="Hellsten U."/>
            <person name="Kuo D.H."/>
            <person name="Larsson T."/>
            <person name="Lv J."/>
            <person name="Arendt D."/>
            <person name="Savage R."/>
            <person name="Osoegawa K."/>
            <person name="de Jong P."/>
            <person name="Grimwood J."/>
            <person name="Chapman J.A."/>
            <person name="Shapiro H."/>
            <person name="Aerts A."/>
            <person name="Otillar R.P."/>
            <person name="Terry A.Y."/>
            <person name="Boore J.L."/>
            <person name="Grigoriev I.V."/>
            <person name="Lindberg D.R."/>
            <person name="Seaver E.C."/>
            <person name="Weisblat D.A."/>
            <person name="Putnam N.H."/>
            <person name="Rokhsar D.S."/>
        </authorList>
    </citation>
    <scope>NUCLEOTIDE SEQUENCE</scope>
    <source>
        <strain evidence="4 6">I ESC-2004</strain>
    </source>
</reference>
<dbReference type="EMBL" id="AMQN01002000">
    <property type="status" value="NOT_ANNOTATED_CDS"/>
    <property type="molecule type" value="Genomic_DNA"/>
</dbReference>
<keyword evidence="6" id="KW-1185">Reference proteome</keyword>
<name>R7U6K6_CAPTE</name>
<dbReference type="PANTHER" id="PTHR24198">
    <property type="entry name" value="ANKYRIN REPEAT AND PROTEIN KINASE DOMAIN-CONTAINING PROTEIN"/>
    <property type="match status" value="1"/>
</dbReference>
<dbReference type="PROSITE" id="PS50088">
    <property type="entry name" value="ANK_REPEAT"/>
    <property type="match status" value="4"/>
</dbReference>
<reference evidence="5" key="3">
    <citation type="submission" date="2015-06" db="UniProtKB">
        <authorList>
            <consortium name="EnsemblMetazoa"/>
        </authorList>
    </citation>
    <scope>IDENTIFICATION</scope>
</reference>
<dbReference type="SUPFAM" id="SSF48403">
    <property type="entry name" value="Ankyrin repeat"/>
    <property type="match status" value="2"/>
</dbReference>
<dbReference type="Proteomes" id="UP000014760">
    <property type="component" value="Unassembled WGS sequence"/>
</dbReference>
<dbReference type="OrthoDB" id="6131896at2759"/>
<dbReference type="PANTHER" id="PTHR24198:SF165">
    <property type="entry name" value="ANKYRIN REPEAT-CONTAINING PROTEIN-RELATED"/>
    <property type="match status" value="1"/>
</dbReference>
<dbReference type="EMBL" id="KB307554">
    <property type="protein sequence ID" value="ELT98775.1"/>
    <property type="molecule type" value="Genomic_DNA"/>
</dbReference>
<feature type="repeat" description="ANK" evidence="3">
    <location>
        <begin position="160"/>
        <end position="192"/>
    </location>
</feature>
<gene>
    <name evidence="4" type="ORF">CAPTEDRAFT_191820</name>
</gene>
<evidence type="ECO:0000313" key="4">
    <source>
        <dbReference type="EMBL" id="ELT98775.1"/>
    </source>
</evidence>
<accession>R7U6K6</accession>
<dbReference type="AlphaFoldDB" id="R7U6K6"/>
<feature type="repeat" description="ANK" evidence="3">
    <location>
        <begin position="94"/>
        <end position="126"/>
    </location>
</feature>
<evidence type="ECO:0000313" key="6">
    <source>
        <dbReference type="Proteomes" id="UP000014760"/>
    </source>
</evidence>
<organism evidence="4">
    <name type="scientific">Capitella teleta</name>
    <name type="common">Polychaete worm</name>
    <dbReference type="NCBI Taxonomy" id="283909"/>
    <lineage>
        <taxon>Eukaryota</taxon>
        <taxon>Metazoa</taxon>
        <taxon>Spiralia</taxon>
        <taxon>Lophotrochozoa</taxon>
        <taxon>Annelida</taxon>
        <taxon>Polychaeta</taxon>
        <taxon>Sedentaria</taxon>
        <taxon>Scolecida</taxon>
        <taxon>Capitellidae</taxon>
        <taxon>Capitella</taxon>
    </lineage>
</organism>